<organism evidence="2 3">
    <name type="scientific">Motilibacter peucedani</name>
    <dbReference type="NCBI Taxonomy" id="598650"/>
    <lineage>
        <taxon>Bacteria</taxon>
        <taxon>Bacillati</taxon>
        <taxon>Actinomycetota</taxon>
        <taxon>Actinomycetes</taxon>
        <taxon>Motilibacterales</taxon>
        <taxon>Motilibacteraceae</taxon>
        <taxon>Motilibacter</taxon>
    </lineage>
</organism>
<dbReference type="GO" id="GO:0016787">
    <property type="term" value="F:hydrolase activity"/>
    <property type="evidence" value="ECO:0007669"/>
    <property type="project" value="UniProtKB-KW"/>
</dbReference>
<dbReference type="Gene3D" id="3.60.15.10">
    <property type="entry name" value="Ribonuclease Z/Hydroxyacylglutathione hydrolase-like"/>
    <property type="match status" value="1"/>
</dbReference>
<gene>
    <name evidence="2" type="ORF">CLV35_0036</name>
</gene>
<dbReference type="AlphaFoldDB" id="A0A420XVH9"/>
<dbReference type="EMBL" id="RBWV01000001">
    <property type="protein sequence ID" value="RKS84220.1"/>
    <property type="molecule type" value="Genomic_DNA"/>
</dbReference>
<dbReference type="InParanoid" id="A0A420XVH9"/>
<dbReference type="RefSeq" id="WP_121191409.1">
    <property type="nucleotide sequence ID" value="NZ_RBWV01000001.1"/>
</dbReference>
<protein>
    <submittedName>
        <fullName evidence="2">Glyoxylase-like metal-dependent hydrolase (Beta-lactamase superfamily II)</fullName>
    </submittedName>
</protein>
<evidence type="ECO:0000313" key="2">
    <source>
        <dbReference type="EMBL" id="RKS84220.1"/>
    </source>
</evidence>
<dbReference type="Proteomes" id="UP000281955">
    <property type="component" value="Unassembled WGS sequence"/>
</dbReference>
<dbReference type="InterPro" id="IPR001279">
    <property type="entry name" value="Metallo-B-lactamas"/>
</dbReference>
<accession>A0A420XVH9</accession>
<dbReference type="PANTHER" id="PTHR46233">
    <property type="entry name" value="HYDROXYACYLGLUTATHIONE HYDROLASE GLOC"/>
    <property type="match status" value="1"/>
</dbReference>
<dbReference type="OrthoDB" id="9802991at2"/>
<name>A0A420XVH9_9ACTN</name>
<keyword evidence="3" id="KW-1185">Reference proteome</keyword>
<dbReference type="InterPro" id="IPR051453">
    <property type="entry name" value="MBL_Glyoxalase_II"/>
</dbReference>
<keyword evidence="2" id="KW-0378">Hydrolase</keyword>
<dbReference type="CDD" id="cd06262">
    <property type="entry name" value="metallo-hydrolase-like_MBL-fold"/>
    <property type="match status" value="1"/>
</dbReference>
<dbReference type="SUPFAM" id="SSF56281">
    <property type="entry name" value="Metallo-hydrolase/oxidoreductase"/>
    <property type="match status" value="1"/>
</dbReference>
<reference evidence="2 3" key="1">
    <citation type="submission" date="2018-10" db="EMBL/GenBank/DDBJ databases">
        <title>Genomic Encyclopedia of Archaeal and Bacterial Type Strains, Phase II (KMG-II): from individual species to whole genera.</title>
        <authorList>
            <person name="Goeker M."/>
        </authorList>
    </citation>
    <scope>NUCLEOTIDE SEQUENCE [LARGE SCALE GENOMIC DNA]</scope>
    <source>
        <strain evidence="2 3">RP-AC37</strain>
    </source>
</reference>
<feature type="domain" description="Metallo-beta-lactamase" evidence="1">
    <location>
        <begin position="32"/>
        <end position="199"/>
    </location>
</feature>
<evidence type="ECO:0000259" key="1">
    <source>
        <dbReference type="SMART" id="SM00849"/>
    </source>
</evidence>
<dbReference type="Pfam" id="PF00753">
    <property type="entry name" value="Lactamase_B"/>
    <property type="match status" value="1"/>
</dbReference>
<comment type="caution">
    <text evidence="2">The sequence shown here is derived from an EMBL/GenBank/DDBJ whole genome shotgun (WGS) entry which is preliminary data.</text>
</comment>
<sequence length="220" mass="22900">MPYTGDVQVGGPPDVLELETLTVTKVAVGPMDNNAYLLRCRRTGGTLLVDGAAEAETLLAVVGSAGGGRLDGVLTTHRHHDHWSALAHLVQATGAPTWAGEADAPAIDVPTTTLLRHGDVVRVGQCDAHVVALPGHTPGSVALVLERGSAAPVVLTGDALFPGGVGRTRSPEDFTSALDAVERELFGPLPDATRVLPGHGRDTTLGAERPALEEWRARGW</sequence>
<evidence type="ECO:0000313" key="3">
    <source>
        <dbReference type="Proteomes" id="UP000281955"/>
    </source>
</evidence>
<dbReference type="InterPro" id="IPR036866">
    <property type="entry name" value="RibonucZ/Hydroxyglut_hydro"/>
</dbReference>
<dbReference type="SMART" id="SM00849">
    <property type="entry name" value="Lactamase_B"/>
    <property type="match status" value="1"/>
</dbReference>
<proteinExistence type="predicted"/>
<dbReference type="PANTHER" id="PTHR46233:SF1">
    <property type="entry name" value="CONSERVED PROTEIN"/>
    <property type="match status" value="1"/>
</dbReference>